<evidence type="ECO:0000256" key="5">
    <source>
        <dbReference type="ARBA" id="ARBA00022989"/>
    </source>
</evidence>
<evidence type="ECO:0000313" key="11">
    <source>
        <dbReference type="Proteomes" id="UP000422736"/>
    </source>
</evidence>
<dbReference type="PANTHER" id="PTHR12266">
    <property type="entry name" value="NA+/CA2+ K+ INDEPENDENT EXCHANGER"/>
    <property type="match status" value="1"/>
</dbReference>
<evidence type="ECO:0000256" key="7">
    <source>
        <dbReference type="SAM" id="MobiDB-lite"/>
    </source>
</evidence>
<dbReference type="PANTHER" id="PTHR12266:SF0">
    <property type="entry name" value="MITOCHONDRIAL SODIUM_CALCIUM EXCHANGER PROTEIN"/>
    <property type="match status" value="1"/>
</dbReference>
<organism evidence="10 11">
    <name type="scientific">Kluyveromyces marxianus</name>
    <name type="common">Yeast</name>
    <name type="synonym">Candida kefyr</name>
    <dbReference type="NCBI Taxonomy" id="4911"/>
    <lineage>
        <taxon>Eukaryota</taxon>
        <taxon>Fungi</taxon>
        <taxon>Dikarya</taxon>
        <taxon>Ascomycota</taxon>
        <taxon>Saccharomycotina</taxon>
        <taxon>Saccharomycetes</taxon>
        <taxon>Saccharomycetales</taxon>
        <taxon>Saccharomycetaceae</taxon>
        <taxon>Kluyveromyces</taxon>
    </lineage>
</organism>
<feature type="transmembrane region" description="Helical" evidence="8">
    <location>
        <begin position="135"/>
        <end position="154"/>
    </location>
</feature>
<accession>A0ABX6EZD9</accession>
<evidence type="ECO:0000256" key="6">
    <source>
        <dbReference type="ARBA" id="ARBA00023136"/>
    </source>
</evidence>
<evidence type="ECO:0000256" key="8">
    <source>
        <dbReference type="SAM" id="Phobius"/>
    </source>
</evidence>
<evidence type="ECO:0000259" key="9">
    <source>
        <dbReference type="Pfam" id="PF01699"/>
    </source>
</evidence>
<dbReference type="Pfam" id="PF01699">
    <property type="entry name" value="Na_Ca_ex"/>
    <property type="match status" value="2"/>
</dbReference>
<keyword evidence="11" id="KW-1185">Reference proteome</keyword>
<reference evidence="10 11" key="1">
    <citation type="submission" date="2016-03" db="EMBL/GenBank/DDBJ databases">
        <title>How can Kluyveromyces marxianus grow so fast - potential evolutionary course in Saccharomyces Complex revealed by comparative genomics.</title>
        <authorList>
            <person name="Mo W."/>
            <person name="Lu W."/>
            <person name="Yang X."/>
            <person name="Qi J."/>
            <person name="Lv H."/>
        </authorList>
    </citation>
    <scope>NUCLEOTIDE SEQUENCE [LARGE SCALE GENOMIC DNA]</scope>
    <source>
        <strain evidence="10 11">FIM1</strain>
    </source>
</reference>
<feature type="transmembrane region" description="Helical" evidence="8">
    <location>
        <begin position="484"/>
        <end position="504"/>
    </location>
</feature>
<reference evidence="10 11" key="2">
    <citation type="submission" date="2019-11" db="EMBL/GenBank/DDBJ databases">
        <authorList>
            <person name="Lu H."/>
        </authorList>
    </citation>
    <scope>NUCLEOTIDE SEQUENCE [LARGE SCALE GENOMIC DNA]</scope>
    <source>
        <strain evidence="10 11">FIM1</strain>
    </source>
</reference>
<feature type="domain" description="Sodium/calcium exchanger membrane region" evidence="9">
    <location>
        <begin position="34"/>
        <end position="177"/>
    </location>
</feature>
<evidence type="ECO:0000313" key="10">
    <source>
        <dbReference type="EMBL" id="QGN17127.1"/>
    </source>
</evidence>
<keyword evidence="6 8" id="KW-0472">Membrane</keyword>
<feature type="transmembrane region" description="Helical" evidence="8">
    <location>
        <begin position="606"/>
        <end position="625"/>
    </location>
</feature>
<dbReference type="EMBL" id="CP015059">
    <property type="protein sequence ID" value="QGN17127.1"/>
    <property type="molecule type" value="Genomic_DNA"/>
</dbReference>
<feature type="transmembrane region" description="Helical" evidence="8">
    <location>
        <begin position="104"/>
        <end position="123"/>
    </location>
</feature>
<evidence type="ECO:0000256" key="2">
    <source>
        <dbReference type="ARBA" id="ARBA00008170"/>
    </source>
</evidence>
<protein>
    <submittedName>
        <fullName evidence="10">Protein YDL206W</fullName>
    </submittedName>
</protein>
<name>A0ABX6EZD9_KLUMA</name>
<feature type="transmembrane region" description="Helical" evidence="8">
    <location>
        <begin position="403"/>
        <end position="425"/>
    </location>
</feature>
<evidence type="ECO:0000256" key="3">
    <source>
        <dbReference type="ARBA" id="ARBA00022448"/>
    </source>
</evidence>
<feature type="compositionally biased region" description="Polar residues" evidence="7">
    <location>
        <begin position="274"/>
        <end position="287"/>
    </location>
</feature>
<keyword evidence="5 8" id="KW-1133">Transmembrane helix</keyword>
<dbReference type="Gene3D" id="1.20.1420.30">
    <property type="entry name" value="NCX, central ion-binding region"/>
    <property type="match status" value="2"/>
</dbReference>
<feature type="transmembrane region" description="Helical" evidence="8">
    <location>
        <begin position="637"/>
        <end position="656"/>
    </location>
</feature>
<feature type="transmembrane region" description="Helical" evidence="8">
    <location>
        <begin position="516"/>
        <end position="538"/>
    </location>
</feature>
<keyword evidence="4 8" id="KW-0812">Transmembrane</keyword>
<evidence type="ECO:0000256" key="4">
    <source>
        <dbReference type="ARBA" id="ARBA00022692"/>
    </source>
</evidence>
<feature type="transmembrane region" description="Helical" evidence="8">
    <location>
        <begin position="559"/>
        <end position="586"/>
    </location>
</feature>
<comment type="subcellular location">
    <subcellularLocation>
        <location evidence="1">Membrane</location>
        <topology evidence="1">Multi-pass membrane protein</topology>
    </subcellularLocation>
</comment>
<feature type="transmembrane region" description="Helical" evidence="8">
    <location>
        <begin position="24"/>
        <end position="46"/>
    </location>
</feature>
<gene>
    <name evidence="10" type="ORF">FIM1_3858</name>
</gene>
<feature type="transmembrane region" description="Helical" evidence="8">
    <location>
        <begin position="431"/>
        <end position="451"/>
    </location>
</feature>
<comment type="similarity">
    <text evidence="2">Belongs to the Ca(2+):cation antiporter (CaCA) (TC 2.A.19) family.</text>
</comment>
<dbReference type="InterPro" id="IPR044880">
    <property type="entry name" value="NCX_ion-bd_dom_sf"/>
</dbReference>
<feature type="domain" description="Sodium/calcium exchanger membrane region" evidence="9">
    <location>
        <begin position="484"/>
        <end position="654"/>
    </location>
</feature>
<evidence type="ECO:0000256" key="1">
    <source>
        <dbReference type="ARBA" id="ARBA00004141"/>
    </source>
</evidence>
<dbReference type="InterPro" id="IPR004837">
    <property type="entry name" value="NaCa_Exmemb"/>
</dbReference>
<proteinExistence type="inferred from homology"/>
<feature type="transmembrane region" description="Helical" evidence="8">
    <location>
        <begin position="160"/>
        <end position="177"/>
    </location>
</feature>
<dbReference type="Proteomes" id="UP000422736">
    <property type="component" value="Chromosome 6"/>
</dbReference>
<keyword evidence="3" id="KW-0813">Transport</keyword>
<feature type="transmembrane region" description="Helical" evidence="8">
    <location>
        <begin position="67"/>
        <end position="84"/>
    </location>
</feature>
<dbReference type="InterPro" id="IPR051359">
    <property type="entry name" value="CaCA_antiporter"/>
</dbReference>
<sequence length="659" mass="72630">MSNELGWWLKVTHPLHLYEGVNKLGISVLLGTSTQLVLCFVLLGICASDHLCPNVAFLTKSGKSSRGVIASILLAWCNSSPDLFSNLISWLNSESPASLSIGEVLGSCGIIICIIQGLLLYCMRESLDLSVVQRNSLVIDLLFALLALSCVLWIVITNSVAWYVSAFMILVYVSYVMSKMKLNSNIQDVEDPQNNIGVKINDPHHTETGFPMDGSIRPSLLETMDLNIFIQMLENANNAETITMNNMHTTSSMLSSKTVDLKSFKHSSVRPASEPSQKANSISTFGNADSMDTFTDRANISTAPTPSTFSPFVDVVTEEGEERESDPAITTETFVEPPLQYKDTLASSTQRIMNSIFYLLFPNFKNWNLKTLQSKALSIILSPMVFLLRLCVPQYSEDAKLNFPIIISQAIMAPVMGMLVIESLLDTKISAWFWFIPASLSLIFLTGVLFLRYKRRTLFHLSLYAYSDDTANINDLVIKISNSIGIINSILCISLLANILIEIIELYQKLTGISKSLLGMTLFAWGNSISDLMSNLAMSQLYQKLPTPESQKSAIATRFLSISLSACIGGVLLNTTIGIGLSSLIAMIFRFGTSSVTVASKVNPQFILSISVIFATILGSIFVLTRYLDVIQQNTKIVGLSLCTVWMLATLFNILIEFV</sequence>
<feature type="region of interest" description="Disordered" evidence="7">
    <location>
        <begin position="267"/>
        <end position="287"/>
    </location>
</feature>